<dbReference type="InterPro" id="IPR016193">
    <property type="entry name" value="Cytidine_deaminase-like"/>
</dbReference>
<comment type="catalytic activity">
    <reaction evidence="7 8">
        <text>adenosine(34) in tRNA + H2O + H(+) = inosine(34) in tRNA + NH4(+)</text>
        <dbReference type="Rhea" id="RHEA:43168"/>
        <dbReference type="Rhea" id="RHEA-COMP:10373"/>
        <dbReference type="Rhea" id="RHEA-COMP:10374"/>
        <dbReference type="ChEBI" id="CHEBI:15377"/>
        <dbReference type="ChEBI" id="CHEBI:15378"/>
        <dbReference type="ChEBI" id="CHEBI:28938"/>
        <dbReference type="ChEBI" id="CHEBI:74411"/>
        <dbReference type="ChEBI" id="CHEBI:82852"/>
        <dbReference type="EC" id="3.5.4.33"/>
    </reaction>
</comment>
<dbReference type="GO" id="GO:0002100">
    <property type="term" value="P:tRNA wobble adenosine to inosine editing"/>
    <property type="evidence" value="ECO:0007669"/>
    <property type="project" value="UniProtKB-UniRule"/>
</dbReference>
<keyword evidence="3 8" id="KW-0819">tRNA processing</keyword>
<keyword evidence="4 8" id="KW-0479">Metal-binding</keyword>
<evidence type="ECO:0000256" key="3">
    <source>
        <dbReference type="ARBA" id="ARBA00022694"/>
    </source>
</evidence>
<dbReference type="PROSITE" id="PS51747">
    <property type="entry name" value="CYT_DCMP_DEAMINASES_2"/>
    <property type="match status" value="1"/>
</dbReference>
<dbReference type="PANTHER" id="PTHR11079:SF202">
    <property type="entry name" value="TRNA-SPECIFIC ADENOSINE DEAMINASE"/>
    <property type="match status" value="1"/>
</dbReference>
<dbReference type="NCBIfam" id="NF008113">
    <property type="entry name" value="PRK10860.1"/>
    <property type="match status" value="1"/>
</dbReference>
<dbReference type="AlphaFoldDB" id="A0A1C0A6N3"/>
<evidence type="ECO:0000313" key="10">
    <source>
        <dbReference type="EMBL" id="OCL25805.1"/>
    </source>
</evidence>
<dbReference type="HAMAP" id="MF_00972">
    <property type="entry name" value="tRNA_aden_deaminase"/>
    <property type="match status" value="1"/>
</dbReference>
<dbReference type="OrthoDB" id="9802676at2"/>
<feature type="binding site" evidence="8">
    <location>
        <position position="52"/>
    </location>
    <ligand>
        <name>Zn(2+)</name>
        <dbReference type="ChEBI" id="CHEBI:29105"/>
        <note>catalytic</note>
    </ligand>
</feature>
<dbReference type="Proteomes" id="UP000093514">
    <property type="component" value="Unassembled WGS sequence"/>
</dbReference>
<dbReference type="InterPro" id="IPR028883">
    <property type="entry name" value="tRNA_aden_deaminase"/>
</dbReference>
<proteinExistence type="inferred from homology"/>
<comment type="cofactor">
    <cofactor evidence="8">
        <name>Zn(2+)</name>
        <dbReference type="ChEBI" id="CHEBI:29105"/>
    </cofactor>
    <text evidence="8">Binds 1 zinc ion per subunit.</text>
</comment>
<feature type="active site" description="Proton donor" evidence="8">
    <location>
        <position position="54"/>
    </location>
</feature>
<reference evidence="10 11" key="2">
    <citation type="submission" date="2016-08" db="EMBL/GenBank/DDBJ databases">
        <title>Orenia metallireducens sp. nov. strain Z6, a Novel Metal-reducing Firmicute from the Deep Subsurface.</title>
        <authorList>
            <person name="Maxim B.I."/>
            <person name="Kenneth K."/>
            <person name="Flynn T.M."/>
            <person name="Oloughlin E.J."/>
            <person name="Locke R.A."/>
            <person name="Weber J.R."/>
            <person name="Egan S.M."/>
            <person name="Mackie R.I."/>
            <person name="Cann I.K."/>
        </authorList>
    </citation>
    <scope>NUCLEOTIDE SEQUENCE [LARGE SCALE GENOMIC DNA]</scope>
    <source>
        <strain evidence="10 11">Z6</strain>
    </source>
</reference>
<dbReference type="PANTHER" id="PTHR11079">
    <property type="entry name" value="CYTOSINE DEAMINASE FAMILY MEMBER"/>
    <property type="match status" value="1"/>
</dbReference>
<dbReference type="InterPro" id="IPR002125">
    <property type="entry name" value="CMP_dCMP_dom"/>
</dbReference>
<comment type="caution">
    <text evidence="10">The sequence shown here is derived from an EMBL/GenBank/DDBJ whole genome shotgun (WGS) entry which is preliminary data.</text>
</comment>
<feature type="binding site" evidence="8">
    <location>
        <position position="82"/>
    </location>
    <ligand>
        <name>Zn(2+)</name>
        <dbReference type="ChEBI" id="CHEBI:29105"/>
        <note>catalytic</note>
    </ligand>
</feature>
<comment type="subunit">
    <text evidence="2 8">Homodimer.</text>
</comment>
<evidence type="ECO:0000256" key="2">
    <source>
        <dbReference type="ARBA" id="ARBA00011738"/>
    </source>
</evidence>
<feature type="binding site" evidence="8">
    <location>
        <position position="85"/>
    </location>
    <ligand>
        <name>Zn(2+)</name>
        <dbReference type="ChEBI" id="CHEBI:29105"/>
        <note>catalytic</note>
    </ligand>
</feature>
<reference evidence="11" key="1">
    <citation type="submission" date="2016-07" db="EMBL/GenBank/DDBJ databases">
        <authorList>
            <person name="Florea S."/>
            <person name="Webb J.S."/>
            <person name="Jaromczyk J."/>
            <person name="Schardl C.L."/>
        </authorList>
    </citation>
    <scope>NUCLEOTIDE SEQUENCE [LARGE SCALE GENOMIC DNA]</scope>
    <source>
        <strain evidence="11">Z6</strain>
    </source>
</reference>
<gene>
    <name evidence="8" type="primary">tadA</name>
    <name evidence="10" type="ORF">U472_15925</name>
</gene>
<name>A0A1C0A6N3_9FIRM</name>
<keyword evidence="6 8" id="KW-0862">Zinc</keyword>
<dbReference type="Gene3D" id="3.40.140.10">
    <property type="entry name" value="Cytidine Deaminase, domain 2"/>
    <property type="match status" value="1"/>
</dbReference>
<dbReference type="GO" id="GO:0008270">
    <property type="term" value="F:zinc ion binding"/>
    <property type="evidence" value="ECO:0007669"/>
    <property type="project" value="UniProtKB-UniRule"/>
</dbReference>
<dbReference type="RefSeq" id="WP_068719740.1">
    <property type="nucleotide sequence ID" value="NZ_LWDV01000010.1"/>
</dbReference>
<feature type="domain" description="CMP/dCMP-type deaminase" evidence="9">
    <location>
        <begin position="1"/>
        <end position="128"/>
    </location>
</feature>
<evidence type="ECO:0000256" key="6">
    <source>
        <dbReference type="ARBA" id="ARBA00022833"/>
    </source>
</evidence>
<keyword evidence="11" id="KW-1185">Reference proteome</keyword>
<dbReference type="SUPFAM" id="SSF53927">
    <property type="entry name" value="Cytidine deaminase-like"/>
    <property type="match status" value="1"/>
</dbReference>
<evidence type="ECO:0000256" key="5">
    <source>
        <dbReference type="ARBA" id="ARBA00022801"/>
    </source>
</evidence>
<sequence length="148" mass="16511">MNKEYYMKEALKEANKAFDKEEVPIGAIIVKDDKIVARAHNLKEELQDATAHAEVLVIRQAAKKLGGWRLNGCTLYVTVEPCPMCAGALVQSRVDALVYGATDPKGGAAGTLFNLVDSNLLNHRLEVEHGILEDQCRQIMRSFFKRLR</sequence>
<evidence type="ECO:0000259" key="9">
    <source>
        <dbReference type="PROSITE" id="PS51747"/>
    </source>
</evidence>
<evidence type="ECO:0000256" key="4">
    <source>
        <dbReference type="ARBA" id="ARBA00022723"/>
    </source>
</evidence>
<keyword evidence="5 8" id="KW-0378">Hydrolase</keyword>
<accession>A0A1C0A6N3</accession>
<dbReference type="InterPro" id="IPR058535">
    <property type="entry name" value="MafB19-deam"/>
</dbReference>
<dbReference type="EC" id="3.5.4.33" evidence="8"/>
<evidence type="ECO:0000313" key="11">
    <source>
        <dbReference type="Proteomes" id="UP000093514"/>
    </source>
</evidence>
<dbReference type="Pfam" id="PF14437">
    <property type="entry name" value="MafB19-deam"/>
    <property type="match status" value="1"/>
</dbReference>
<organism evidence="10 11">
    <name type="scientific">Orenia metallireducens</name>
    <dbReference type="NCBI Taxonomy" id="1413210"/>
    <lineage>
        <taxon>Bacteria</taxon>
        <taxon>Bacillati</taxon>
        <taxon>Bacillota</taxon>
        <taxon>Clostridia</taxon>
        <taxon>Halanaerobiales</taxon>
        <taxon>Halobacteroidaceae</taxon>
        <taxon>Orenia</taxon>
    </lineage>
</organism>
<dbReference type="InterPro" id="IPR016192">
    <property type="entry name" value="APOBEC/CMP_deaminase_Zn-bd"/>
</dbReference>
<comment type="function">
    <text evidence="8">Catalyzes the deamination of adenosine to inosine at the wobble position 34 of tRNA(Arg2).</text>
</comment>
<evidence type="ECO:0000256" key="1">
    <source>
        <dbReference type="ARBA" id="ARBA00010669"/>
    </source>
</evidence>
<dbReference type="EMBL" id="LWDV01000010">
    <property type="protein sequence ID" value="OCL25805.1"/>
    <property type="molecule type" value="Genomic_DNA"/>
</dbReference>
<dbReference type="FunFam" id="3.40.140.10:FF:000005">
    <property type="entry name" value="tRNA-specific adenosine deaminase"/>
    <property type="match status" value="1"/>
</dbReference>
<evidence type="ECO:0000256" key="7">
    <source>
        <dbReference type="ARBA" id="ARBA00048045"/>
    </source>
</evidence>
<protein>
    <recommendedName>
        <fullName evidence="8">tRNA-specific adenosine deaminase</fullName>
        <ecNumber evidence="8">3.5.4.33</ecNumber>
    </recommendedName>
</protein>
<dbReference type="CDD" id="cd01285">
    <property type="entry name" value="nucleoside_deaminase"/>
    <property type="match status" value="1"/>
</dbReference>
<evidence type="ECO:0000256" key="8">
    <source>
        <dbReference type="HAMAP-Rule" id="MF_00972"/>
    </source>
</evidence>
<comment type="similarity">
    <text evidence="1">Belongs to the cytidine and deoxycytidylate deaminase family. ADAT2 subfamily.</text>
</comment>
<dbReference type="PROSITE" id="PS00903">
    <property type="entry name" value="CYT_DCMP_DEAMINASES_1"/>
    <property type="match status" value="1"/>
</dbReference>
<dbReference type="GO" id="GO:0052717">
    <property type="term" value="F:tRNA-specific adenosine-34 deaminase activity"/>
    <property type="evidence" value="ECO:0007669"/>
    <property type="project" value="UniProtKB-UniRule"/>
</dbReference>